<proteinExistence type="predicted"/>
<feature type="signal peptide" evidence="2">
    <location>
        <begin position="1"/>
        <end position="19"/>
    </location>
</feature>
<feature type="region of interest" description="Disordered" evidence="1">
    <location>
        <begin position="124"/>
        <end position="145"/>
    </location>
</feature>
<evidence type="ECO:0000256" key="2">
    <source>
        <dbReference type="SAM" id="SignalP"/>
    </source>
</evidence>
<comment type="caution">
    <text evidence="3">The sequence shown here is derived from an EMBL/GenBank/DDBJ whole genome shotgun (WGS) entry which is preliminary data.</text>
</comment>
<name>A0A8T0MQ47_PANVG</name>
<gene>
    <name evidence="3" type="ORF">PVAP13_9NG404500</name>
</gene>
<feature type="chain" id="PRO_5035767870" evidence="2">
    <location>
        <begin position="20"/>
        <end position="170"/>
    </location>
</feature>
<reference evidence="3" key="1">
    <citation type="submission" date="2020-05" db="EMBL/GenBank/DDBJ databases">
        <title>WGS assembly of Panicum virgatum.</title>
        <authorList>
            <person name="Lovell J.T."/>
            <person name="Jenkins J."/>
            <person name="Shu S."/>
            <person name="Juenger T.E."/>
            <person name="Schmutz J."/>
        </authorList>
    </citation>
    <scope>NUCLEOTIDE SEQUENCE</scope>
    <source>
        <strain evidence="3">AP13</strain>
    </source>
</reference>
<keyword evidence="2" id="KW-0732">Signal</keyword>
<keyword evidence="4" id="KW-1185">Reference proteome</keyword>
<organism evidence="3 4">
    <name type="scientific">Panicum virgatum</name>
    <name type="common">Blackwell switchgrass</name>
    <dbReference type="NCBI Taxonomy" id="38727"/>
    <lineage>
        <taxon>Eukaryota</taxon>
        <taxon>Viridiplantae</taxon>
        <taxon>Streptophyta</taxon>
        <taxon>Embryophyta</taxon>
        <taxon>Tracheophyta</taxon>
        <taxon>Spermatophyta</taxon>
        <taxon>Magnoliopsida</taxon>
        <taxon>Liliopsida</taxon>
        <taxon>Poales</taxon>
        <taxon>Poaceae</taxon>
        <taxon>PACMAD clade</taxon>
        <taxon>Panicoideae</taxon>
        <taxon>Panicodae</taxon>
        <taxon>Paniceae</taxon>
        <taxon>Panicinae</taxon>
        <taxon>Panicum</taxon>
        <taxon>Panicum sect. Hiantes</taxon>
    </lineage>
</organism>
<evidence type="ECO:0000256" key="1">
    <source>
        <dbReference type="SAM" id="MobiDB-lite"/>
    </source>
</evidence>
<dbReference type="AlphaFoldDB" id="A0A8T0MQ47"/>
<evidence type="ECO:0000313" key="3">
    <source>
        <dbReference type="EMBL" id="KAG2538232.1"/>
    </source>
</evidence>
<dbReference type="Proteomes" id="UP000823388">
    <property type="component" value="Chromosome 9N"/>
</dbReference>
<protein>
    <submittedName>
        <fullName evidence="3">Uncharacterized protein</fullName>
    </submittedName>
</protein>
<sequence>MMRSWSLLFVFLVVPLLLAARTSGGAPPSLRGDAAAVAVEERREQHHGGAPVPEGGAFYWKVGRFAVMVHSMWQGIKPVPRLERVVSASTRPAEGGGVDYLLVLRVAPPLGTCQALVWGVLGGGGGGRRTGSSSTSSRSPERDDQLMIGVRETTTIHARAVWSISRRAER</sequence>
<accession>A0A8T0MQ47</accession>
<dbReference type="EMBL" id="CM029054">
    <property type="protein sequence ID" value="KAG2538232.1"/>
    <property type="molecule type" value="Genomic_DNA"/>
</dbReference>
<evidence type="ECO:0000313" key="4">
    <source>
        <dbReference type="Proteomes" id="UP000823388"/>
    </source>
</evidence>